<reference evidence="1 2" key="1">
    <citation type="submission" date="2017-04" db="EMBL/GenBank/DDBJ databases">
        <authorList>
            <person name="Afonso C.L."/>
            <person name="Miller P.J."/>
            <person name="Scott M.A."/>
            <person name="Spackman E."/>
            <person name="Goraichik I."/>
            <person name="Dimitrov K.M."/>
            <person name="Suarez D.L."/>
            <person name="Swayne D.E."/>
        </authorList>
    </citation>
    <scope>NUCLEOTIDE SEQUENCE [LARGE SCALE GENOMIC DNA]</scope>
    <source>
        <strain evidence="1 2">DSM 5090</strain>
    </source>
</reference>
<sequence>MGLFDDICNRHWCEELKCACGTNVVLFTADGFAFFGLLDRVDDGILFLLPASCEEEVTVLTPGGEVRDEALSFIDICTIVAISKNVCEDPFSEDCHEEGNEDE</sequence>
<dbReference type="STRING" id="112901.SAMN04488500_10545"/>
<evidence type="ECO:0000313" key="2">
    <source>
        <dbReference type="Proteomes" id="UP000192738"/>
    </source>
</evidence>
<protein>
    <submittedName>
        <fullName evidence="1">Uncharacterized protein</fullName>
    </submittedName>
</protein>
<dbReference type="OrthoDB" id="1683407at2"/>
<dbReference type="Proteomes" id="UP000192738">
    <property type="component" value="Unassembled WGS sequence"/>
</dbReference>
<dbReference type="EMBL" id="FWXI01000005">
    <property type="protein sequence ID" value="SMC55808.1"/>
    <property type="molecule type" value="Genomic_DNA"/>
</dbReference>
<organism evidence="1 2">
    <name type="scientific">Sporomusa malonica</name>
    <dbReference type="NCBI Taxonomy" id="112901"/>
    <lineage>
        <taxon>Bacteria</taxon>
        <taxon>Bacillati</taxon>
        <taxon>Bacillota</taxon>
        <taxon>Negativicutes</taxon>
        <taxon>Selenomonadales</taxon>
        <taxon>Sporomusaceae</taxon>
        <taxon>Sporomusa</taxon>
    </lineage>
</organism>
<accession>A0A1W2A6A7</accession>
<dbReference type="RefSeq" id="WP_084574987.1">
    <property type="nucleotide sequence ID" value="NZ_CP155572.1"/>
</dbReference>
<keyword evidence="2" id="KW-1185">Reference proteome</keyword>
<name>A0A1W2A6A7_9FIRM</name>
<evidence type="ECO:0000313" key="1">
    <source>
        <dbReference type="EMBL" id="SMC55808.1"/>
    </source>
</evidence>
<gene>
    <name evidence="1" type="ORF">SAMN04488500_10545</name>
</gene>
<dbReference type="AlphaFoldDB" id="A0A1W2A6A7"/>
<proteinExistence type="predicted"/>